<feature type="transmembrane region" description="Helical" evidence="6">
    <location>
        <begin position="32"/>
        <end position="52"/>
    </location>
</feature>
<dbReference type="PIRSF" id="PIRSF006060">
    <property type="entry name" value="AA_transporter"/>
    <property type="match status" value="1"/>
</dbReference>
<sequence length="462" mass="50607">MSNAAAEVQSTETGTNLGYKQELKRALTFKDLVIYGLITMLPIAPIQVYGMIAHEASGMVPIVYLVGIIAMVFTALSYSKMSNEFPIAGSVYSYVQRGLNPHVGFVTGWLIAVDYLMAPALLTAFSAMWLNSIIPAIPTPVIVLVFLAINTFVTARGISLTATTNKIFLFFEIAILLIFMGLAFKFVFIDGHGAGGFSLAPLFQAGKIDLGFIASAASIAVLGFLGFDVISTLSEEVKNPGRTVGRATVSTLVLIGVIFMAQTYLAALAHPDYTNLDPDMAYFDIAREVGGEFLYYAFILIAVAAVGIANALAIQSAISRIIYSMSRDKLLPMSGFLGKIHPKYKTPFNATIFVGVASFFIAMFMPIETIIQLVNFGALTSFMVLNLSVFAYFFLKKRKRDMKGFINYCLLPWLGFLVIGFVWWGFDWKTFAVGTSWMVVGVILLAFKTKGFRQLPPTMRDL</sequence>
<dbReference type="EMBL" id="LGIQ01000011">
    <property type="protein sequence ID" value="KNB69309.1"/>
    <property type="molecule type" value="Genomic_DNA"/>
</dbReference>
<protein>
    <submittedName>
        <fullName evidence="8">Porin</fullName>
    </submittedName>
</protein>
<feature type="transmembrane region" description="Helical" evidence="6">
    <location>
        <begin position="430"/>
        <end position="447"/>
    </location>
</feature>
<evidence type="ECO:0000256" key="4">
    <source>
        <dbReference type="ARBA" id="ARBA00022989"/>
    </source>
</evidence>
<dbReference type="GO" id="GO:0022857">
    <property type="term" value="F:transmembrane transporter activity"/>
    <property type="evidence" value="ECO:0007669"/>
    <property type="project" value="InterPro"/>
</dbReference>
<accession>A0A0K9YKV0</accession>
<feature type="transmembrane region" description="Helical" evidence="6">
    <location>
        <begin position="167"/>
        <end position="188"/>
    </location>
</feature>
<evidence type="ECO:0000313" key="10">
    <source>
        <dbReference type="Proteomes" id="UP000319578"/>
    </source>
</evidence>
<evidence type="ECO:0000256" key="6">
    <source>
        <dbReference type="SAM" id="Phobius"/>
    </source>
</evidence>
<evidence type="ECO:0000313" key="7">
    <source>
        <dbReference type="EMBL" id="GED70718.1"/>
    </source>
</evidence>
<feature type="transmembrane region" description="Helical" evidence="6">
    <location>
        <begin position="133"/>
        <end position="155"/>
    </location>
</feature>
<reference evidence="7 10" key="3">
    <citation type="submission" date="2019-06" db="EMBL/GenBank/DDBJ databases">
        <title>Whole genome shotgun sequence of Brevibacillus reuszeri NBRC 15719.</title>
        <authorList>
            <person name="Hosoyama A."/>
            <person name="Uohara A."/>
            <person name="Ohji S."/>
            <person name="Ichikawa N."/>
        </authorList>
    </citation>
    <scope>NUCLEOTIDE SEQUENCE [LARGE SCALE GENOMIC DNA]</scope>
    <source>
        <strain evidence="7 10">NBRC 15719</strain>
    </source>
</reference>
<dbReference type="RefSeq" id="WP_049741311.1">
    <property type="nucleotide sequence ID" value="NZ_BJON01000017.1"/>
</dbReference>
<feature type="transmembrane region" description="Helical" evidence="6">
    <location>
        <begin position="293"/>
        <end position="323"/>
    </location>
</feature>
<dbReference type="OrthoDB" id="9762947at2"/>
<keyword evidence="2" id="KW-1003">Cell membrane</keyword>
<comment type="caution">
    <text evidence="8">The sequence shown here is derived from an EMBL/GenBank/DDBJ whole genome shotgun (WGS) entry which is preliminary data.</text>
</comment>
<dbReference type="PANTHER" id="PTHR42770:SF16">
    <property type="entry name" value="AMINO ACID PERMEASE"/>
    <property type="match status" value="1"/>
</dbReference>
<evidence type="ECO:0000256" key="1">
    <source>
        <dbReference type="ARBA" id="ARBA00004651"/>
    </source>
</evidence>
<reference evidence="9" key="1">
    <citation type="submission" date="2015-07" db="EMBL/GenBank/DDBJ databases">
        <title>Genome sequencing project for genomic taxonomy and phylogenomics of Bacillus-like bacteria.</title>
        <authorList>
            <person name="Liu B."/>
            <person name="Wang J."/>
            <person name="Zhu Y."/>
            <person name="Liu G."/>
            <person name="Chen Q."/>
            <person name="Chen Z."/>
            <person name="Lan J."/>
            <person name="Che J."/>
            <person name="Ge C."/>
            <person name="Shi H."/>
            <person name="Pan Z."/>
            <person name="Liu X."/>
        </authorList>
    </citation>
    <scope>NUCLEOTIDE SEQUENCE [LARGE SCALE GENOMIC DNA]</scope>
    <source>
        <strain evidence="9">DSM 9887</strain>
    </source>
</reference>
<keyword evidence="3 6" id="KW-0812">Transmembrane</keyword>
<feature type="transmembrane region" description="Helical" evidence="6">
    <location>
        <begin position="405"/>
        <end position="424"/>
    </location>
</feature>
<dbReference type="PANTHER" id="PTHR42770">
    <property type="entry name" value="AMINO ACID TRANSPORTER-RELATED"/>
    <property type="match status" value="1"/>
</dbReference>
<proteinExistence type="predicted"/>
<evidence type="ECO:0000313" key="9">
    <source>
        <dbReference type="Proteomes" id="UP000036834"/>
    </source>
</evidence>
<dbReference type="PATRIC" id="fig|54915.3.peg.4302"/>
<dbReference type="EMBL" id="BJON01000017">
    <property type="protein sequence ID" value="GED70718.1"/>
    <property type="molecule type" value="Genomic_DNA"/>
</dbReference>
<evidence type="ECO:0000313" key="8">
    <source>
        <dbReference type="EMBL" id="KNB69309.1"/>
    </source>
</evidence>
<feature type="transmembrane region" description="Helical" evidence="6">
    <location>
        <begin position="370"/>
        <end position="393"/>
    </location>
</feature>
<dbReference type="GO" id="GO:0005886">
    <property type="term" value="C:plasma membrane"/>
    <property type="evidence" value="ECO:0007669"/>
    <property type="project" value="UniProtKB-SubCell"/>
</dbReference>
<dbReference type="Pfam" id="PF13520">
    <property type="entry name" value="AA_permease_2"/>
    <property type="match status" value="1"/>
</dbReference>
<dbReference type="InterPro" id="IPR050367">
    <property type="entry name" value="APC_superfamily"/>
</dbReference>
<comment type="subcellular location">
    <subcellularLocation>
        <location evidence="1">Cell membrane</location>
        <topology evidence="1">Multi-pass membrane protein</topology>
    </subcellularLocation>
</comment>
<evidence type="ECO:0000256" key="2">
    <source>
        <dbReference type="ARBA" id="ARBA00022475"/>
    </source>
</evidence>
<keyword evidence="10" id="KW-1185">Reference proteome</keyword>
<keyword evidence="4 6" id="KW-1133">Transmembrane helix</keyword>
<dbReference type="Proteomes" id="UP000036834">
    <property type="component" value="Unassembled WGS sequence"/>
</dbReference>
<name>A0A0K9YKV0_9BACL</name>
<dbReference type="AlphaFoldDB" id="A0A0K9YKV0"/>
<dbReference type="Gene3D" id="1.20.1740.10">
    <property type="entry name" value="Amino acid/polyamine transporter I"/>
    <property type="match status" value="1"/>
</dbReference>
<keyword evidence="5 6" id="KW-0472">Membrane</keyword>
<gene>
    <name evidence="8" type="ORF">ADS79_25725</name>
    <name evidence="7" type="ORF">BRE01_44200</name>
</gene>
<organism evidence="8 9">
    <name type="scientific">Brevibacillus reuszeri</name>
    <dbReference type="NCBI Taxonomy" id="54915"/>
    <lineage>
        <taxon>Bacteria</taxon>
        <taxon>Bacillati</taxon>
        <taxon>Bacillota</taxon>
        <taxon>Bacilli</taxon>
        <taxon>Bacillales</taxon>
        <taxon>Paenibacillaceae</taxon>
        <taxon>Brevibacillus</taxon>
    </lineage>
</organism>
<evidence type="ECO:0000256" key="3">
    <source>
        <dbReference type="ARBA" id="ARBA00022692"/>
    </source>
</evidence>
<evidence type="ECO:0000256" key="5">
    <source>
        <dbReference type="ARBA" id="ARBA00023136"/>
    </source>
</evidence>
<dbReference type="STRING" id="54915.ADS79_25725"/>
<dbReference type="Proteomes" id="UP000319578">
    <property type="component" value="Unassembled WGS sequence"/>
</dbReference>
<feature type="transmembrane region" description="Helical" evidence="6">
    <location>
        <begin position="344"/>
        <end position="364"/>
    </location>
</feature>
<reference evidence="8" key="2">
    <citation type="submission" date="2015-07" db="EMBL/GenBank/DDBJ databases">
        <title>MeaNS - Measles Nucleotide Surveillance Program.</title>
        <authorList>
            <person name="Tran T."/>
            <person name="Druce J."/>
        </authorList>
    </citation>
    <scope>NUCLEOTIDE SEQUENCE</scope>
    <source>
        <strain evidence="8">DSM 9887</strain>
    </source>
</reference>
<feature type="transmembrane region" description="Helical" evidence="6">
    <location>
        <begin position="58"/>
        <end position="78"/>
    </location>
</feature>
<dbReference type="InterPro" id="IPR002293">
    <property type="entry name" value="AA/rel_permease1"/>
</dbReference>
<feature type="transmembrane region" description="Helical" evidence="6">
    <location>
        <begin position="208"/>
        <end position="230"/>
    </location>
</feature>
<feature type="transmembrane region" description="Helical" evidence="6">
    <location>
        <begin position="251"/>
        <end position="273"/>
    </location>
</feature>
<feature type="transmembrane region" description="Helical" evidence="6">
    <location>
        <begin position="99"/>
        <end position="121"/>
    </location>
</feature>